<protein>
    <recommendedName>
        <fullName evidence="5">Serine/threonine protein kinase</fullName>
    </recommendedName>
</protein>
<keyword evidence="2" id="KW-0472">Membrane</keyword>
<gene>
    <name evidence="3" type="ORF">GCM10010191_42640</name>
</gene>
<dbReference type="RefSeq" id="WP_344591010.1">
    <property type="nucleotide sequence ID" value="NZ_BAAARW010000016.1"/>
</dbReference>
<sequence>MDTEPGTPRRRQPDPAAPQVTPLVPPAQSARPSKPLGSRETSGVQVRLGARRRGRERARRPVAGPPPERRRRRKRFVAAGLVSGIAAAGLAAGAIVLLPRSNGVQVSPEPQTVGGRTGTVPARAPRTGAPVEIGTADGSRYRIAAVRAGLDDGVAPQQSSPAARSAAPFIEYVLTNPSRQRVLLDFPGDVFVRRDLVAPRARGRCMWQAGVPESMCTPPIKSGIVRTVAGRGPEPGDGGDKYMAPGASYLVRATVDVPVDRRVRRADMRLYIWKQLYVADQLAKEAPFPG</sequence>
<evidence type="ECO:0000313" key="4">
    <source>
        <dbReference type="Proteomes" id="UP001501231"/>
    </source>
</evidence>
<keyword evidence="2" id="KW-0812">Transmembrane</keyword>
<keyword evidence="2" id="KW-1133">Transmembrane helix</keyword>
<dbReference type="Proteomes" id="UP001501231">
    <property type="component" value="Unassembled WGS sequence"/>
</dbReference>
<organism evidence="3 4">
    <name type="scientific">Actinomadura vinacea</name>
    <dbReference type="NCBI Taxonomy" id="115336"/>
    <lineage>
        <taxon>Bacteria</taxon>
        <taxon>Bacillati</taxon>
        <taxon>Actinomycetota</taxon>
        <taxon>Actinomycetes</taxon>
        <taxon>Streptosporangiales</taxon>
        <taxon>Thermomonosporaceae</taxon>
        <taxon>Actinomadura</taxon>
    </lineage>
</organism>
<name>A0ABN3JAD9_9ACTN</name>
<accession>A0ABN3JAD9</accession>
<feature type="compositionally biased region" description="Basic residues" evidence="1">
    <location>
        <begin position="49"/>
        <end position="60"/>
    </location>
</feature>
<evidence type="ECO:0000256" key="2">
    <source>
        <dbReference type="SAM" id="Phobius"/>
    </source>
</evidence>
<feature type="region of interest" description="Disordered" evidence="1">
    <location>
        <begin position="1"/>
        <end position="72"/>
    </location>
</feature>
<feature type="region of interest" description="Disordered" evidence="1">
    <location>
        <begin position="107"/>
        <end position="128"/>
    </location>
</feature>
<reference evidence="3 4" key="1">
    <citation type="journal article" date="2019" name="Int. J. Syst. Evol. Microbiol.">
        <title>The Global Catalogue of Microorganisms (GCM) 10K type strain sequencing project: providing services to taxonomists for standard genome sequencing and annotation.</title>
        <authorList>
            <consortium name="The Broad Institute Genomics Platform"/>
            <consortium name="The Broad Institute Genome Sequencing Center for Infectious Disease"/>
            <person name="Wu L."/>
            <person name="Ma J."/>
        </authorList>
    </citation>
    <scope>NUCLEOTIDE SEQUENCE [LARGE SCALE GENOMIC DNA]</scope>
    <source>
        <strain evidence="3 4">JCM 3325</strain>
    </source>
</reference>
<keyword evidence="4" id="KW-1185">Reference proteome</keyword>
<evidence type="ECO:0008006" key="5">
    <source>
        <dbReference type="Google" id="ProtNLM"/>
    </source>
</evidence>
<dbReference type="EMBL" id="BAAARW010000016">
    <property type="protein sequence ID" value="GAA2425751.1"/>
    <property type="molecule type" value="Genomic_DNA"/>
</dbReference>
<feature type="transmembrane region" description="Helical" evidence="2">
    <location>
        <begin position="76"/>
        <end position="98"/>
    </location>
</feature>
<evidence type="ECO:0000313" key="3">
    <source>
        <dbReference type="EMBL" id="GAA2425751.1"/>
    </source>
</evidence>
<proteinExistence type="predicted"/>
<comment type="caution">
    <text evidence="3">The sequence shown here is derived from an EMBL/GenBank/DDBJ whole genome shotgun (WGS) entry which is preliminary data.</text>
</comment>
<evidence type="ECO:0000256" key="1">
    <source>
        <dbReference type="SAM" id="MobiDB-lite"/>
    </source>
</evidence>